<organism evidence="1">
    <name type="scientific">Rhizophora mucronata</name>
    <name type="common">Asiatic mangrove</name>
    <dbReference type="NCBI Taxonomy" id="61149"/>
    <lineage>
        <taxon>Eukaryota</taxon>
        <taxon>Viridiplantae</taxon>
        <taxon>Streptophyta</taxon>
        <taxon>Embryophyta</taxon>
        <taxon>Tracheophyta</taxon>
        <taxon>Spermatophyta</taxon>
        <taxon>Magnoliopsida</taxon>
        <taxon>eudicotyledons</taxon>
        <taxon>Gunneridae</taxon>
        <taxon>Pentapetalae</taxon>
        <taxon>rosids</taxon>
        <taxon>fabids</taxon>
        <taxon>Malpighiales</taxon>
        <taxon>Rhizophoraceae</taxon>
        <taxon>Rhizophora</taxon>
    </lineage>
</organism>
<sequence>MVFDCWVGCFMKSILGCMFFNFTCMSQLHKLFSPSNCNLSYSQAEFVSSLLLKMIW</sequence>
<name>A0A2P2J2U0_RHIMU</name>
<proteinExistence type="predicted"/>
<protein>
    <submittedName>
        <fullName evidence="1">Uncharacterized protein</fullName>
    </submittedName>
</protein>
<evidence type="ECO:0000313" key="1">
    <source>
        <dbReference type="EMBL" id="MBW87788.1"/>
    </source>
</evidence>
<dbReference type="EMBL" id="GGEC01007305">
    <property type="protein sequence ID" value="MBW87788.1"/>
    <property type="molecule type" value="Transcribed_RNA"/>
</dbReference>
<reference evidence="1" key="1">
    <citation type="submission" date="2018-02" db="EMBL/GenBank/DDBJ databases">
        <title>Rhizophora mucronata_Transcriptome.</title>
        <authorList>
            <person name="Meera S.P."/>
            <person name="Sreeshan A."/>
            <person name="Augustine A."/>
        </authorList>
    </citation>
    <scope>NUCLEOTIDE SEQUENCE</scope>
    <source>
        <tissue evidence="1">Leaf</tissue>
    </source>
</reference>
<accession>A0A2P2J2U0</accession>
<dbReference type="AlphaFoldDB" id="A0A2P2J2U0"/>